<gene>
    <name evidence="3" type="ORF">IV02_30945</name>
</gene>
<dbReference type="AlphaFoldDB" id="A0A085UL08"/>
<evidence type="ECO:0000313" key="3">
    <source>
        <dbReference type="EMBL" id="KFE43871.1"/>
    </source>
</evidence>
<dbReference type="SUPFAM" id="SSF103481">
    <property type="entry name" value="Multidrug resistance efflux transporter EmrE"/>
    <property type="match status" value="1"/>
</dbReference>
<reference evidence="3 4" key="1">
    <citation type="submission" date="2014-07" db="EMBL/GenBank/DDBJ databases">
        <title>Draft Genome Sequences of Environmental Pseudomonas syringae strains.</title>
        <authorList>
            <person name="Baltrus D.A."/>
            <person name="Berge O."/>
            <person name="Morris C."/>
        </authorList>
    </citation>
    <scope>NUCLEOTIDE SEQUENCE [LARGE SCALE GENOMIC DNA]</scope>
    <source>
        <strain evidence="3 4">CEB003</strain>
    </source>
</reference>
<feature type="domain" description="EamA" evidence="2">
    <location>
        <begin position="16"/>
        <end position="110"/>
    </location>
</feature>
<feature type="transmembrane region" description="Helical" evidence="1">
    <location>
        <begin position="40"/>
        <end position="61"/>
    </location>
</feature>
<dbReference type="RefSeq" id="WP_047579909.1">
    <property type="nucleotide sequence ID" value="NZ_JPQT01000183.1"/>
</dbReference>
<evidence type="ECO:0000313" key="4">
    <source>
        <dbReference type="Proteomes" id="UP000028643"/>
    </source>
</evidence>
<dbReference type="Proteomes" id="UP000028643">
    <property type="component" value="Unassembled WGS sequence"/>
</dbReference>
<dbReference type="PATRIC" id="fig|317.174.peg.6313"/>
<sequence length="112" mass="12430">MTYLIALICVFGIAAGQILFKFSAMEFHRSATLFNPGALIYFVTALILYGVTTIGWVWLLQKIDLGKIYPFMALSFVVVPLASHLILGERFQVQYFIGVAIIITGIVITVRA</sequence>
<dbReference type="InterPro" id="IPR037185">
    <property type="entry name" value="EmrE-like"/>
</dbReference>
<feature type="transmembrane region" description="Helical" evidence="1">
    <location>
        <begin position="93"/>
        <end position="110"/>
    </location>
</feature>
<comment type="caution">
    <text evidence="3">The sequence shown here is derived from an EMBL/GenBank/DDBJ whole genome shotgun (WGS) entry which is preliminary data.</text>
</comment>
<dbReference type="Pfam" id="PF00892">
    <property type="entry name" value="EamA"/>
    <property type="match status" value="1"/>
</dbReference>
<evidence type="ECO:0000259" key="2">
    <source>
        <dbReference type="Pfam" id="PF00892"/>
    </source>
</evidence>
<feature type="transmembrane region" description="Helical" evidence="1">
    <location>
        <begin position="68"/>
        <end position="87"/>
    </location>
</feature>
<organism evidence="3 4">
    <name type="scientific">Pseudomonas syringae</name>
    <dbReference type="NCBI Taxonomy" id="317"/>
    <lineage>
        <taxon>Bacteria</taxon>
        <taxon>Pseudomonadati</taxon>
        <taxon>Pseudomonadota</taxon>
        <taxon>Gammaproteobacteria</taxon>
        <taxon>Pseudomonadales</taxon>
        <taxon>Pseudomonadaceae</taxon>
        <taxon>Pseudomonas</taxon>
    </lineage>
</organism>
<dbReference type="EMBL" id="JPQT01000183">
    <property type="protein sequence ID" value="KFE43871.1"/>
    <property type="molecule type" value="Genomic_DNA"/>
</dbReference>
<keyword evidence="1" id="KW-0472">Membrane</keyword>
<proteinExistence type="predicted"/>
<keyword evidence="1" id="KW-1133">Transmembrane helix</keyword>
<evidence type="ECO:0000256" key="1">
    <source>
        <dbReference type="SAM" id="Phobius"/>
    </source>
</evidence>
<dbReference type="Gene3D" id="1.10.3730.20">
    <property type="match status" value="1"/>
</dbReference>
<keyword evidence="1" id="KW-0812">Transmembrane</keyword>
<dbReference type="InterPro" id="IPR000620">
    <property type="entry name" value="EamA_dom"/>
</dbReference>
<name>A0A085UL08_PSESX</name>
<dbReference type="GO" id="GO:0016020">
    <property type="term" value="C:membrane"/>
    <property type="evidence" value="ECO:0007669"/>
    <property type="project" value="InterPro"/>
</dbReference>
<protein>
    <recommendedName>
        <fullName evidence="2">EamA domain-containing protein</fullName>
    </recommendedName>
</protein>
<accession>A0A085UL08</accession>